<proteinExistence type="predicted"/>
<dbReference type="OrthoDB" id="3262926at2759"/>
<keyword evidence="2" id="KW-1185">Reference proteome</keyword>
<name>A0A6G1KX29_9PEZI</name>
<protein>
    <submittedName>
        <fullName evidence="1">Uncharacterized protein</fullName>
    </submittedName>
</protein>
<evidence type="ECO:0000313" key="1">
    <source>
        <dbReference type="EMBL" id="KAF2765186.1"/>
    </source>
</evidence>
<dbReference type="AlphaFoldDB" id="A0A6G1KX29"/>
<sequence length="192" mass="20965">MDDFALQQELEALAGNAFNPDAGVDGASEPIVQTAARWQKLFSLPQDEAIERIMEHRNSLTGVRLTDDHWETIRTEKESEGYDREAYEYEVNLQRKKALLPGLVPAAGDAAGDSTVTYLVELGGPLATPEKVQAAGDLEKAPDVVEGRSVEESRAVRLCCVDGKAKNAILRWASTEGGGYEPIILVDPRSLR</sequence>
<dbReference type="Proteomes" id="UP000799436">
    <property type="component" value="Unassembled WGS sequence"/>
</dbReference>
<gene>
    <name evidence="1" type="ORF">EJ03DRAFT_219190</name>
</gene>
<accession>A0A6G1KX29</accession>
<dbReference type="EMBL" id="ML995899">
    <property type="protein sequence ID" value="KAF2765186.1"/>
    <property type="molecule type" value="Genomic_DNA"/>
</dbReference>
<evidence type="ECO:0000313" key="2">
    <source>
        <dbReference type="Proteomes" id="UP000799436"/>
    </source>
</evidence>
<reference evidence="1" key="1">
    <citation type="journal article" date="2020" name="Stud. Mycol.">
        <title>101 Dothideomycetes genomes: a test case for predicting lifestyles and emergence of pathogens.</title>
        <authorList>
            <person name="Haridas S."/>
            <person name="Albert R."/>
            <person name="Binder M."/>
            <person name="Bloem J."/>
            <person name="Labutti K."/>
            <person name="Salamov A."/>
            <person name="Andreopoulos B."/>
            <person name="Baker S."/>
            <person name="Barry K."/>
            <person name="Bills G."/>
            <person name="Bluhm B."/>
            <person name="Cannon C."/>
            <person name="Castanera R."/>
            <person name="Culley D."/>
            <person name="Daum C."/>
            <person name="Ezra D."/>
            <person name="Gonzalez J."/>
            <person name="Henrissat B."/>
            <person name="Kuo A."/>
            <person name="Liang C."/>
            <person name="Lipzen A."/>
            <person name="Lutzoni F."/>
            <person name="Magnuson J."/>
            <person name="Mondo S."/>
            <person name="Nolan M."/>
            <person name="Ohm R."/>
            <person name="Pangilinan J."/>
            <person name="Park H.-J."/>
            <person name="Ramirez L."/>
            <person name="Alfaro M."/>
            <person name="Sun H."/>
            <person name="Tritt A."/>
            <person name="Yoshinaga Y."/>
            <person name="Zwiers L.-H."/>
            <person name="Turgeon B."/>
            <person name="Goodwin S."/>
            <person name="Spatafora J."/>
            <person name="Crous P."/>
            <person name="Grigoriev I."/>
        </authorList>
    </citation>
    <scope>NUCLEOTIDE SEQUENCE</scope>
    <source>
        <strain evidence="1">CBS 116005</strain>
    </source>
</reference>
<organism evidence="1 2">
    <name type="scientific">Teratosphaeria nubilosa</name>
    <dbReference type="NCBI Taxonomy" id="161662"/>
    <lineage>
        <taxon>Eukaryota</taxon>
        <taxon>Fungi</taxon>
        <taxon>Dikarya</taxon>
        <taxon>Ascomycota</taxon>
        <taxon>Pezizomycotina</taxon>
        <taxon>Dothideomycetes</taxon>
        <taxon>Dothideomycetidae</taxon>
        <taxon>Mycosphaerellales</taxon>
        <taxon>Teratosphaeriaceae</taxon>
        <taxon>Teratosphaeria</taxon>
    </lineage>
</organism>